<evidence type="ECO:0000259" key="1">
    <source>
        <dbReference type="Pfam" id="PF13612"/>
    </source>
</evidence>
<dbReference type="InterPro" id="IPR025668">
    <property type="entry name" value="Tnp_DDE_dom"/>
</dbReference>
<feature type="domain" description="Transposase DDE" evidence="1">
    <location>
        <begin position="98"/>
        <end position="212"/>
    </location>
</feature>
<evidence type="ECO:0000313" key="2">
    <source>
        <dbReference type="EMBL" id="MBM3223325.1"/>
    </source>
</evidence>
<name>A0A937W065_UNCTE</name>
<protein>
    <submittedName>
        <fullName evidence="2">IS982 family transposase</fullName>
    </submittedName>
</protein>
<comment type="caution">
    <text evidence="2">The sequence shown here is derived from an EMBL/GenBank/DDBJ whole genome shotgun (WGS) entry which is preliminary data.</text>
</comment>
<accession>A0A937W065</accession>
<organism evidence="2 3">
    <name type="scientific">Tectimicrobiota bacterium</name>
    <dbReference type="NCBI Taxonomy" id="2528274"/>
    <lineage>
        <taxon>Bacteria</taxon>
        <taxon>Pseudomonadati</taxon>
        <taxon>Nitrospinota/Tectimicrobiota group</taxon>
        <taxon>Candidatus Tectimicrobiota</taxon>
    </lineage>
</organism>
<dbReference type="NCBIfam" id="NF033520">
    <property type="entry name" value="transpos_IS982"/>
    <property type="match status" value="1"/>
</dbReference>
<evidence type="ECO:0000313" key="3">
    <source>
        <dbReference type="Proteomes" id="UP000712673"/>
    </source>
</evidence>
<proteinExistence type="predicted"/>
<dbReference type="AlphaFoldDB" id="A0A937W065"/>
<reference evidence="2" key="1">
    <citation type="submission" date="2019-03" db="EMBL/GenBank/DDBJ databases">
        <title>Lake Tanganyika Metagenome-Assembled Genomes (MAGs).</title>
        <authorList>
            <person name="Tran P."/>
        </authorList>
    </citation>
    <scope>NUCLEOTIDE SEQUENCE</scope>
    <source>
        <strain evidence="2">K_DeepCast_65m_m2_066</strain>
    </source>
</reference>
<dbReference type="EMBL" id="VGLS01000127">
    <property type="protein sequence ID" value="MBM3223325.1"/>
    <property type="molecule type" value="Genomic_DNA"/>
</dbReference>
<dbReference type="Proteomes" id="UP000712673">
    <property type="component" value="Unassembled WGS sequence"/>
</dbReference>
<gene>
    <name evidence="2" type="ORF">FJZ47_05935</name>
</gene>
<dbReference type="Pfam" id="PF13612">
    <property type="entry name" value="DDE_Tnp_1_3"/>
    <property type="match status" value="1"/>
</dbReference>
<sequence length="224" mass="25961">MDDKIIATFCLCDDLLKAMHHPEDCQCQMNDAEIMTTALIASLFFRGNHESARAMLKQYGYIPHMVSKSRFSRRLHRIKDICMVLFHLLSQIWKTLNTEAIYIIDSLPIAVCDNIRIPRAKLYSQEEFRGYQASKKRYFYGLKIHLMVTQDGQPVECFLTPGSFGDVDALKSYAYALPDGAILYADKAYNDYEIEDLLKEVEQMHLLPLRKKNSIMYPENWTGN</sequence>